<feature type="compositionally biased region" description="Polar residues" evidence="1">
    <location>
        <begin position="59"/>
        <end position="80"/>
    </location>
</feature>
<sequence length="190" mass="21340">MSACDIFLAFCFLYYGIGLSYYLQKEERPRLENAYFSIQQETGAKKHSQPNEDDDQYLSLHSSMKSGTGEKTNRSYNDSYYSKYKRQPSSTTENMNAPDAYHSSHSQIMESMAGSAVESALTGSNLAHEDKYSKNEVQFRDNASNVQDGSDMLRFSVSSGNTKPSNKQSIIAQMILDKTKHTSPRVSSAF</sequence>
<evidence type="ECO:0000313" key="4">
    <source>
        <dbReference type="Proteomes" id="UP000023152"/>
    </source>
</evidence>
<proteinExistence type="predicted"/>
<keyword evidence="2" id="KW-0812">Transmembrane</keyword>
<feature type="transmembrane region" description="Helical" evidence="2">
    <location>
        <begin position="6"/>
        <end position="23"/>
    </location>
</feature>
<feature type="region of interest" description="Disordered" evidence="1">
    <location>
        <begin position="41"/>
        <end position="97"/>
    </location>
</feature>
<protein>
    <submittedName>
        <fullName evidence="3">Uncharacterized protein</fullName>
    </submittedName>
</protein>
<dbReference type="EMBL" id="ASPP01042897">
    <property type="protein sequence ID" value="ETN99791.1"/>
    <property type="molecule type" value="Genomic_DNA"/>
</dbReference>
<comment type="caution">
    <text evidence="3">The sequence shown here is derived from an EMBL/GenBank/DDBJ whole genome shotgun (WGS) entry which is preliminary data.</text>
</comment>
<evidence type="ECO:0000256" key="2">
    <source>
        <dbReference type="SAM" id="Phobius"/>
    </source>
</evidence>
<name>X6LF84_RETFI</name>
<keyword evidence="2" id="KW-0472">Membrane</keyword>
<keyword evidence="4" id="KW-1185">Reference proteome</keyword>
<dbReference type="Proteomes" id="UP000023152">
    <property type="component" value="Unassembled WGS sequence"/>
</dbReference>
<reference evidence="3 4" key="1">
    <citation type="journal article" date="2013" name="Curr. Biol.">
        <title>The Genome of the Foraminiferan Reticulomyxa filosa.</title>
        <authorList>
            <person name="Glockner G."/>
            <person name="Hulsmann N."/>
            <person name="Schleicher M."/>
            <person name="Noegel A.A."/>
            <person name="Eichinger L."/>
            <person name="Gallinger C."/>
            <person name="Pawlowski J."/>
            <person name="Sierra R."/>
            <person name="Euteneuer U."/>
            <person name="Pillet L."/>
            <person name="Moustafa A."/>
            <person name="Platzer M."/>
            <person name="Groth M."/>
            <person name="Szafranski K."/>
            <person name="Schliwa M."/>
        </authorList>
    </citation>
    <scope>NUCLEOTIDE SEQUENCE [LARGE SCALE GENOMIC DNA]</scope>
</reference>
<gene>
    <name evidence="3" type="ORF">RFI_37676</name>
</gene>
<dbReference type="AlphaFoldDB" id="X6LF84"/>
<evidence type="ECO:0000256" key="1">
    <source>
        <dbReference type="SAM" id="MobiDB-lite"/>
    </source>
</evidence>
<keyword evidence="2" id="KW-1133">Transmembrane helix</keyword>
<accession>X6LF84</accession>
<organism evidence="3 4">
    <name type="scientific">Reticulomyxa filosa</name>
    <dbReference type="NCBI Taxonomy" id="46433"/>
    <lineage>
        <taxon>Eukaryota</taxon>
        <taxon>Sar</taxon>
        <taxon>Rhizaria</taxon>
        <taxon>Retaria</taxon>
        <taxon>Foraminifera</taxon>
        <taxon>Monothalamids</taxon>
        <taxon>Reticulomyxidae</taxon>
        <taxon>Reticulomyxa</taxon>
    </lineage>
</organism>
<evidence type="ECO:0000313" key="3">
    <source>
        <dbReference type="EMBL" id="ETN99791.1"/>
    </source>
</evidence>